<keyword evidence="5" id="KW-0464">Manganese</keyword>
<dbReference type="Pfam" id="PF00557">
    <property type="entry name" value="Peptidase_M24"/>
    <property type="match status" value="1"/>
</dbReference>
<dbReference type="GO" id="GO:0046872">
    <property type="term" value="F:metal ion binding"/>
    <property type="evidence" value="ECO:0007669"/>
    <property type="project" value="UniProtKB-KW"/>
</dbReference>
<comment type="cofactor">
    <cofactor evidence="1">
        <name>Mn(2+)</name>
        <dbReference type="ChEBI" id="CHEBI:29035"/>
    </cofactor>
</comment>
<dbReference type="KEGG" id="clec:106661617"/>
<protein>
    <recommendedName>
        <fullName evidence="11">Xaa-Pro aminopeptidase</fullName>
    </recommendedName>
</protein>
<keyword evidence="10" id="KW-1185">Reference proteome</keyword>
<dbReference type="InterPro" id="IPR033740">
    <property type="entry name" value="Pept_M24B"/>
</dbReference>
<evidence type="ECO:0000313" key="9">
    <source>
        <dbReference type="EnsemblMetazoa" id="XP_024082650.1"/>
    </source>
</evidence>
<dbReference type="Pfam" id="PF16188">
    <property type="entry name" value="Peptidase_M24_C"/>
    <property type="match status" value="1"/>
</dbReference>
<reference evidence="9" key="1">
    <citation type="submission" date="2022-01" db="UniProtKB">
        <authorList>
            <consortium name="EnsemblMetazoa"/>
        </authorList>
    </citation>
    <scope>IDENTIFICATION</scope>
</reference>
<dbReference type="InterPro" id="IPR000587">
    <property type="entry name" value="Creatinase_N"/>
</dbReference>
<dbReference type="AlphaFoldDB" id="A0A8I6SJQ6"/>
<dbReference type="EnsemblMetazoa" id="XM_024226882.1">
    <property type="protein sequence ID" value="XP_024082650.1"/>
    <property type="gene ID" value="LOC106661617"/>
</dbReference>
<evidence type="ECO:0000259" key="8">
    <source>
        <dbReference type="Pfam" id="PF16188"/>
    </source>
</evidence>
<dbReference type="Pfam" id="PF01321">
    <property type="entry name" value="Creatinase_N"/>
    <property type="match status" value="1"/>
</dbReference>
<accession>A0A8I6SJQ6</accession>
<dbReference type="InterPro" id="IPR000994">
    <property type="entry name" value="Pept_M24"/>
</dbReference>
<keyword evidence="3" id="KW-0479">Metal-binding</keyword>
<evidence type="ECO:0000313" key="10">
    <source>
        <dbReference type="Proteomes" id="UP000494040"/>
    </source>
</evidence>
<dbReference type="PANTHER" id="PTHR43763">
    <property type="entry name" value="XAA-PRO AMINOPEPTIDASE 1"/>
    <property type="match status" value="1"/>
</dbReference>
<dbReference type="OMA" id="LTHFRYT"/>
<evidence type="ECO:0000256" key="4">
    <source>
        <dbReference type="ARBA" id="ARBA00022801"/>
    </source>
</evidence>
<dbReference type="SUPFAM" id="SSF55920">
    <property type="entry name" value="Creatinase/aminopeptidase"/>
    <property type="match status" value="1"/>
</dbReference>
<dbReference type="Proteomes" id="UP000494040">
    <property type="component" value="Unassembled WGS sequence"/>
</dbReference>
<dbReference type="InterPro" id="IPR032416">
    <property type="entry name" value="Peptidase_M24_C"/>
</dbReference>
<evidence type="ECO:0000256" key="3">
    <source>
        <dbReference type="ARBA" id="ARBA00022723"/>
    </source>
</evidence>
<dbReference type="PANTHER" id="PTHR43763:SF20">
    <property type="entry name" value="XAA-PRO AMINOPEPTIDASE APEPP"/>
    <property type="match status" value="1"/>
</dbReference>
<dbReference type="FunFam" id="3.90.230.10:FF:000007">
    <property type="entry name" value="Xaa-Pro aminopeptidase P"/>
    <property type="match status" value="1"/>
</dbReference>
<dbReference type="OrthoDB" id="9995434at2759"/>
<dbReference type="GeneID" id="106661617"/>
<evidence type="ECO:0000259" key="7">
    <source>
        <dbReference type="Pfam" id="PF01321"/>
    </source>
</evidence>
<dbReference type="Gene3D" id="3.40.350.10">
    <property type="entry name" value="Creatinase/prolidase N-terminal domain"/>
    <property type="match status" value="2"/>
</dbReference>
<sequence>MTEINFEGGDDEPYAGQEEEDLFPVKNPLAELRKCFDDLDLVEVPIKAYVVPYHDEHINEYLPDCAKRLKYLTGFTGLAGTAIITQTDTCLWTDSRFYHLAEREIFPGWVLMRTGLPSVPNESDWLRTKLPPGSYVGADAKVIPYPMWNSFKDELNQWGIVLIPVVKNLVDLVWGYDKPIAPNNKLIRVPIEYSGMAASQKLLKVYEKMKSNNVDMLIICALDDIAWLLNLRGSDVPYNPLFYAFAVIIKLNVHVFISEYQITDKIRNHFQREDICIRLHPYENFYTFVKEIVIAEKAHVNKVWIPSITPFAVYDLIPEEKQFCECSPIQLMKAIKTEKEVEGMINAHIKDGIALCQFFCWLESQWKTEEITEMDAVTKLEFFQMKEALYVGSSLQTISAMGKSSSKPHYTPSIYENNPLNDRNVYLLEAGAHYQDGTTGIARMIHLGFPSEFQRECYTRVLKGLIYLSTSIFPPRVKGNVLDCLARKHLWTVGLDYGHATGHGLGCFLNMHEGPMGISWRPYPDDPGLAVNMFISNGPGFYNAAEDNMFGIRIMNILQVVPSEAPFKHQDKTFLKFDTVSLCPIQIKMVLVELLTPSEIMFIDQYHSRVLEILGPILKHRGLFQVNEWLEAVTAPLLQQAIPLEETESEEKPFPEPQA</sequence>
<dbReference type="Gene3D" id="3.90.230.10">
    <property type="entry name" value="Creatinase/methionine aminopeptidase superfamily"/>
    <property type="match status" value="1"/>
</dbReference>
<evidence type="ECO:0008006" key="11">
    <source>
        <dbReference type="Google" id="ProtNLM"/>
    </source>
</evidence>
<dbReference type="InterPro" id="IPR029149">
    <property type="entry name" value="Creatin/AminoP/Spt16_N"/>
</dbReference>
<feature type="domain" description="Creatinase N-terminal" evidence="7">
    <location>
        <begin position="67"/>
        <end position="156"/>
    </location>
</feature>
<evidence type="ECO:0000256" key="5">
    <source>
        <dbReference type="ARBA" id="ARBA00023211"/>
    </source>
</evidence>
<dbReference type="SUPFAM" id="SSF53092">
    <property type="entry name" value="Creatinase/prolidase N-terminal domain"/>
    <property type="match status" value="1"/>
</dbReference>
<dbReference type="GO" id="GO:0070006">
    <property type="term" value="F:metalloaminopeptidase activity"/>
    <property type="evidence" value="ECO:0007669"/>
    <property type="project" value="InterPro"/>
</dbReference>
<dbReference type="RefSeq" id="XP_024082650.1">
    <property type="nucleotide sequence ID" value="XM_024226882.1"/>
</dbReference>
<feature type="domain" description="Peptidase M24" evidence="6">
    <location>
        <begin position="343"/>
        <end position="560"/>
    </location>
</feature>
<dbReference type="GO" id="GO:0005737">
    <property type="term" value="C:cytoplasm"/>
    <property type="evidence" value="ECO:0007669"/>
    <property type="project" value="UniProtKB-ARBA"/>
</dbReference>
<dbReference type="Pfam" id="PF16189">
    <property type="entry name" value="Creatinase_N_2"/>
    <property type="match status" value="1"/>
</dbReference>
<dbReference type="CDD" id="cd01085">
    <property type="entry name" value="APP"/>
    <property type="match status" value="1"/>
</dbReference>
<keyword evidence="4" id="KW-0378">Hydrolase</keyword>
<evidence type="ECO:0000256" key="2">
    <source>
        <dbReference type="ARBA" id="ARBA00008766"/>
    </source>
</evidence>
<dbReference type="InterPro" id="IPR036005">
    <property type="entry name" value="Creatinase/aminopeptidase-like"/>
</dbReference>
<organism evidence="9 10">
    <name type="scientific">Cimex lectularius</name>
    <name type="common">Bed bug</name>
    <name type="synonym">Acanthia lectularia</name>
    <dbReference type="NCBI Taxonomy" id="79782"/>
    <lineage>
        <taxon>Eukaryota</taxon>
        <taxon>Metazoa</taxon>
        <taxon>Ecdysozoa</taxon>
        <taxon>Arthropoda</taxon>
        <taxon>Hexapoda</taxon>
        <taxon>Insecta</taxon>
        <taxon>Pterygota</taxon>
        <taxon>Neoptera</taxon>
        <taxon>Paraneoptera</taxon>
        <taxon>Hemiptera</taxon>
        <taxon>Heteroptera</taxon>
        <taxon>Panheteroptera</taxon>
        <taxon>Cimicomorpha</taxon>
        <taxon>Cimicidae</taxon>
        <taxon>Cimex</taxon>
    </lineage>
</organism>
<proteinExistence type="inferred from homology"/>
<evidence type="ECO:0000259" key="6">
    <source>
        <dbReference type="Pfam" id="PF00557"/>
    </source>
</evidence>
<evidence type="ECO:0000256" key="1">
    <source>
        <dbReference type="ARBA" id="ARBA00001936"/>
    </source>
</evidence>
<name>A0A8I6SJQ6_CIMLE</name>
<comment type="similarity">
    <text evidence="2">Belongs to the peptidase M24B family.</text>
</comment>
<feature type="domain" description="Peptidase M24 C-terminal" evidence="8">
    <location>
        <begin position="574"/>
        <end position="637"/>
    </location>
</feature>
<dbReference type="InterPro" id="IPR050422">
    <property type="entry name" value="X-Pro_aminopeptidase_P"/>
</dbReference>